<gene>
    <name evidence="8" type="ORF">SAMN04488694_13919</name>
    <name evidence="7" type="ORF">SAMN05192552_11012</name>
</gene>
<accession>A0A1I0JE38</accession>
<dbReference type="Gene3D" id="1.10.8.60">
    <property type="match status" value="1"/>
</dbReference>
<protein>
    <recommendedName>
        <fullName evidence="5">ORC1-type DNA replication protein</fullName>
    </recommendedName>
</protein>
<evidence type="ECO:0000256" key="3">
    <source>
        <dbReference type="ARBA" id="ARBA00022741"/>
    </source>
</evidence>
<dbReference type="SUPFAM" id="SSF46785">
    <property type="entry name" value="Winged helix' DNA-binding domain"/>
    <property type="match status" value="1"/>
</dbReference>
<keyword evidence="3 5" id="KW-0547">Nucleotide-binding</keyword>
<dbReference type="Gene3D" id="1.10.10.10">
    <property type="entry name" value="Winged helix-like DNA-binding domain superfamily/Winged helix DNA-binding domain"/>
    <property type="match status" value="1"/>
</dbReference>
<dbReference type="InterPro" id="IPR003593">
    <property type="entry name" value="AAA+_ATPase"/>
</dbReference>
<feature type="domain" description="AAA+ ATPase" evidence="6">
    <location>
        <begin position="100"/>
        <end position="290"/>
    </location>
</feature>
<dbReference type="InterPro" id="IPR014277">
    <property type="entry name" value="Orc1/Cdc6_arc"/>
</dbReference>
<dbReference type="Pfam" id="PF00004">
    <property type="entry name" value="AAA"/>
    <property type="match status" value="1"/>
</dbReference>
<dbReference type="InterPro" id="IPR015163">
    <property type="entry name" value="Cdc6_C"/>
</dbReference>
<name>A0A1I0JE38_9EURY</name>
<dbReference type="PANTHER" id="PTHR10763">
    <property type="entry name" value="CELL DIVISION CONTROL PROTEIN 6-RELATED"/>
    <property type="match status" value="1"/>
</dbReference>
<evidence type="ECO:0000256" key="1">
    <source>
        <dbReference type="ARBA" id="ARBA00006184"/>
    </source>
</evidence>
<dbReference type="InterPro" id="IPR036388">
    <property type="entry name" value="WH-like_DNA-bd_sf"/>
</dbReference>
<feature type="binding site" evidence="5">
    <location>
        <position position="271"/>
    </location>
    <ligand>
        <name>ATP</name>
        <dbReference type="ChEBI" id="CHEBI:30616"/>
    </ligand>
</feature>
<evidence type="ECO:0000313" key="10">
    <source>
        <dbReference type="Proteomes" id="UP000324021"/>
    </source>
</evidence>
<organism evidence="8 9">
    <name type="scientific">Natrinema hispanicum</name>
    <dbReference type="NCBI Taxonomy" id="392421"/>
    <lineage>
        <taxon>Archaea</taxon>
        <taxon>Methanobacteriati</taxon>
        <taxon>Methanobacteriota</taxon>
        <taxon>Stenosarchaea group</taxon>
        <taxon>Halobacteria</taxon>
        <taxon>Halobacteriales</taxon>
        <taxon>Natrialbaceae</taxon>
        <taxon>Natrinema</taxon>
    </lineage>
</organism>
<keyword evidence="2 5" id="KW-0235">DNA replication</keyword>
<dbReference type="SUPFAM" id="SSF52540">
    <property type="entry name" value="P-loop containing nucleoside triphosphate hydrolases"/>
    <property type="match status" value="1"/>
</dbReference>
<reference evidence="9 10" key="2">
    <citation type="submission" date="2016-10" db="EMBL/GenBank/DDBJ databases">
        <authorList>
            <person name="Varghese N."/>
            <person name="Submissions S."/>
        </authorList>
    </citation>
    <scope>NUCLEOTIDE SEQUENCE [LARGE SCALE GENOMIC DNA]</scope>
    <source>
        <strain evidence="7 10">CDM_1</strain>
        <strain evidence="9">CDM_6</strain>
    </source>
</reference>
<dbReference type="STRING" id="392421.SAMN04488694_13919"/>
<evidence type="ECO:0000313" key="7">
    <source>
        <dbReference type="EMBL" id="SDE01719.1"/>
    </source>
</evidence>
<dbReference type="GO" id="GO:0051301">
    <property type="term" value="P:cell division"/>
    <property type="evidence" value="ECO:0007669"/>
    <property type="project" value="UniProtKB-KW"/>
</dbReference>
<dbReference type="InterPro" id="IPR055237">
    <property type="entry name" value="Cdc6_lid"/>
</dbReference>
<dbReference type="Pfam" id="PF22703">
    <property type="entry name" value="Cdc6_lid"/>
    <property type="match status" value="1"/>
</dbReference>
<feature type="binding site" evidence="5">
    <location>
        <begin position="112"/>
        <end position="116"/>
    </location>
    <ligand>
        <name>ATP</name>
        <dbReference type="ChEBI" id="CHEBI:30616"/>
    </ligand>
</feature>
<keyword evidence="8" id="KW-0132">Cell division</keyword>
<evidence type="ECO:0000256" key="2">
    <source>
        <dbReference type="ARBA" id="ARBA00022705"/>
    </source>
</evidence>
<reference evidence="8" key="1">
    <citation type="submission" date="2016-10" db="EMBL/GenBank/DDBJ databases">
        <authorList>
            <person name="de Groot N.N."/>
        </authorList>
    </citation>
    <scope>NUCLEOTIDE SEQUENCE [LARGE SCALE GENOMIC DNA]</scope>
    <source>
        <strain evidence="8">CDM_6</strain>
    </source>
</reference>
<keyword evidence="8" id="KW-0131">Cell cycle</keyword>
<dbReference type="FunFam" id="3.40.50.300:FF:000930">
    <property type="entry name" value="ORC1-type DNA replication protein"/>
    <property type="match status" value="1"/>
</dbReference>
<sequence>MKTAYTLLITQEFVVFNLAHGPHIYLWKELHVGNMSDGDEQQSLSQSIKGRLQEGVQNSVFKDKGLLDPDTVIDEDRIVGRDQQLDDIITYLRPALQGNRPPNMLLYGPSGTGKSLIINAVCQQVQELANAQGDRFGVIRVNCQTIKSHDRAVYRLVESAAIGVGVDPGVPESGVSTDQKLNRFYEILSENFDSVIIILDEVDLLVGRQRDPNDEPAYSKLLYQLSRASQLGRIEGDVSVAALTNDPRFMENLDGRAESSFNPQDIVFPDYDANQLQAILGRRRDAYRDDVLEDGIIPLSSAYAAQDHGDARKAIDLFRKAGEIADRQGEDRVREEHVRGAQKEAERDRTLTQMQGLSTQKKLSLYATAIVPVYSQRNLNAVPSTVAYRVYQYITDILDTDEKSRDSYLRYMSEAETYNFVTSDKRGRGYGSGVHKEYTFVDDPEVVAETLQSDIRLEEIENDEDLIRSVVNAQIDDFFDGK</sequence>
<dbReference type="HAMAP" id="MF_01407">
    <property type="entry name" value="ORC1_type_DNA_replic_protein"/>
    <property type="match status" value="1"/>
</dbReference>
<evidence type="ECO:0000313" key="9">
    <source>
        <dbReference type="Proteomes" id="UP000199320"/>
    </source>
</evidence>
<evidence type="ECO:0000259" key="6">
    <source>
        <dbReference type="SMART" id="SM00382"/>
    </source>
</evidence>
<comment type="similarity">
    <text evidence="1 5">Belongs to the CDC6/cdc18 family.</text>
</comment>
<dbReference type="PANTHER" id="PTHR10763:SF22">
    <property type="entry name" value="ORC1-TYPE DNA REPLICATION PROTEIN"/>
    <property type="match status" value="1"/>
</dbReference>
<dbReference type="CDD" id="cd00009">
    <property type="entry name" value="AAA"/>
    <property type="match status" value="1"/>
</dbReference>
<dbReference type="AlphaFoldDB" id="A0A1I0JE38"/>
<dbReference type="Proteomes" id="UP000199320">
    <property type="component" value="Unassembled WGS sequence"/>
</dbReference>
<keyword evidence="4 5" id="KW-0067">ATP-binding</keyword>
<comment type="function">
    <text evidence="5">Involved in regulation of DNA replication.</text>
</comment>
<dbReference type="Gene3D" id="3.40.50.300">
    <property type="entry name" value="P-loop containing nucleotide triphosphate hydrolases"/>
    <property type="match status" value="1"/>
</dbReference>
<dbReference type="NCBIfam" id="TIGR02928">
    <property type="entry name" value="orc1/cdc6 family replication initiation protein"/>
    <property type="match status" value="1"/>
</dbReference>
<dbReference type="GO" id="GO:0005524">
    <property type="term" value="F:ATP binding"/>
    <property type="evidence" value="ECO:0007669"/>
    <property type="project" value="UniProtKB-UniRule"/>
</dbReference>
<dbReference type="InterPro" id="IPR036390">
    <property type="entry name" value="WH_DNA-bd_sf"/>
</dbReference>
<dbReference type="FunFam" id="1.10.8.60:FF:000073">
    <property type="entry name" value="ORC1-type DNA replication protein"/>
    <property type="match status" value="1"/>
</dbReference>
<dbReference type="Pfam" id="PF09079">
    <property type="entry name" value="WHD_Cdc6"/>
    <property type="match status" value="1"/>
</dbReference>
<dbReference type="Proteomes" id="UP000324021">
    <property type="component" value="Unassembled WGS sequence"/>
</dbReference>
<feature type="binding site" evidence="5">
    <location>
        <position position="283"/>
    </location>
    <ligand>
        <name>ATP</name>
        <dbReference type="ChEBI" id="CHEBI:30616"/>
    </ligand>
</feature>
<dbReference type="EMBL" id="FMZP01000101">
    <property type="protein sequence ID" value="SDE01719.1"/>
    <property type="molecule type" value="Genomic_DNA"/>
</dbReference>
<proteinExistence type="inferred from homology"/>
<dbReference type="SMART" id="SM00382">
    <property type="entry name" value="AAA"/>
    <property type="match status" value="1"/>
</dbReference>
<evidence type="ECO:0000313" key="8">
    <source>
        <dbReference type="EMBL" id="SEU08379.1"/>
    </source>
</evidence>
<dbReference type="InterPro" id="IPR050311">
    <property type="entry name" value="ORC1/CDC6"/>
</dbReference>
<keyword evidence="9" id="KW-1185">Reference proteome</keyword>
<evidence type="ECO:0000256" key="5">
    <source>
        <dbReference type="HAMAP-Rule" id="MF_01407"/>
    </source>
</evidence>
<dbReference type="EMBL" id="FOIC01000039">
    <property type="protein sequence ID" value="SEU08379.1"/>
    <property type="molecule type" value="Genomic_DNA"/>
</dbReference>
<dbReference type="GO" id="GO:0006260">
    <property type="term" value="P:DNA replication"/>
    <property type="evidence" value="ECO:0007669"/>
    <property type="project" value="UniProtKB-UniRule"/>
</dbReference>
<evidence type="ECO:0000256" key="4">
    <source>
        <dbReference type="ARBA" id="ARBA00022840"/>
    </source>
</evidence>
<dbReference type="InterPro" id="IPR003959">
    <property type="entry name" value="ATPase_AAA_core"/>
</dbReference>
<dbReference type="InterPro" id="IPR027417">
    <property type="entry name" value="P-loop_NTPase"/>
</dbReference>